<feature type="compositionally biased region" description="Pro residues" evidence="1">
    <location>
        <begin position="120"/>
        <end position="132"/>
    </location>
</feature>
<sequence>MCYWSVTHLRSQVGRRTCHVGDVLALGPLARASDERALRRGLRVSAEFNNVLQSEADAAKLRQLNGEAVSTARVRVLDIGMGTGRDPDGSLAGRDVSLHAIEPARPVCASLMTRLASLPPTRPNGSPAPSPCPVCAVSRMSPSATTP</sequence>
<dbReference type="Proteomes" id="UP000606194">
    <property type="component" value="Unassembled WGS sequence"/>
</dbReference>
<evidence type="ECO:0000313" key="2">
    <source>
        <dbReference type="EMBL" id="GGS31445.1"/>
    </source>
</evidence>
<dbReference type="AlphaFoldDB" id="A0A918LCH9"/>
<name>A0A918LCH9_9ACTN</name>
<feature type="region of interest" description="Disordered" evidence="1">
    <location>
        <begin position="119"/>
        <end position="147"/>
    </location>
</feature>
<reference evidence="2" key="2">
    <citation type="submission" date="2020-09" db="EMBL/GenBank/DDBJ databases">
        <authorList>
            <person name="Sun Q."/>
            <person name="Ohkuma M."/>
        </authorList>
    </citation>
    <scope>NUCLEOTIDE SEQUENCE</scope>
    <source>
        <strain evidence="2">JCM 4386</strain>
    </source>
</reference>
<protein>
    <recommendedName>
        <fullName evidence="4">Methyltransferase domain-containing protein</fullName>
    </recommendedName>
</protein>
<reference evidence="2" key="1">
    <citation type="journal article" date="2014" name="Int. J. Syst. Evol. Microbiol.">
        <title>Complete genome sequence of Corynebacterium casei LMG S-19264T (=DSM 44701T), isolated from a smear-ripened cheese.</title>
        <authorList>
            <consortium name="US DOE Joint Genome Institute (JGI-PGF)"/>
            <person name="Walter F."/>
            <person name="Albersmeier A."/>
            <person name="Kalinowski J."/>
            <person name="Ruckert C."/>
        </authorList>
    </citation>
    <scope>NUCLEOTIDE SEQUENCE</scope>
    <source>
        <strain evidence="2">JCM 4386</strain>
    </source>
</reference>
<accession>A0A918LCH9</accession>
<evidence type="ECO:0000313" key="3">
    <source>
        <dbReference type="Proteomes" id="UP000606194"/>
    </source>
</evidence>
<evidence type="ECO:0008006" key="4">
    <source>
        <dbReference type="Google" id="ProtNLM"/>
    </source>
</evidence>
<comment type="caution">
    <text evidence="2">The sequence shown here is derived from an EMBL/GenBank/DDBJ whole genome shotgun (WGS) entry which is preliminary data.</text>
</comment>
<gene>
    <name evidence="2" type="ORF">GCM10010269_82460</name>
</gene>
<keyword evidence="3" id="KW-1185">Reference proteome</keyword>
<organism evidence="2 3">
    <name type="scientific">Streptomyces humidus</name>
    <dbReference type="NCBI Taxonomy" id="52259"/>
    <lineage>
        <taxon>Bacteria</taxon>
        <taxon>Bacillati</taxon>
        <taxon>Actinomycetota</taxon>
        <taxon>Actinomycetes</taxon>
        <taxon>Kitasatosporales</taxon>
        <taxon>Streptomycetaceae</taxon>
        <taxon>Streptomyces</taxon>
    </lineage>
</organism>
<evidence type="ECO:0000256" key="1">
    <source>
        <dbReference type="SAM" id="MobiDB-lite"/>
    </source>
</evidence>
<dbReference type="EMBL" id="BMTL01000072">
    <property type="protein sequence ID" value="GGS31445.1"/>
    <property type="molecule type" value="Genomic_DNA"/>
</dbReference>
<proteinExistence type="predicted"/>